<organism evidence="1 2">
    <name type="scientific">Anaerohalosphaera lusitana</name>
    <dbReference type="NCBI Taxonomy" id="1936003"/>
    <lineage>
        <taxon>Bacteria</taxon>
        <taxon>Pseudomonadati</taxon>
        <taxon>Planctomycetota</taxon>
        <taxon>Phycisphaerae</taxon>
        <taxon>Sedimentisphaerales</taxon>
        <taxon>Anaerohalosphaeraceae</taxon>
        <taxon>Anaerohalosphaera</taxon>
    </lineage>
</organism>
<dbReference type="STRING" id="1936003.STSP2_01098"/>
<dbReference type="AlphaFoldDB" id="A0A1U9NKA1"/>
<keyword evidence="2" id="KW-1185">Reference proteome</keyword>
<reference evidence="2" key="1">
    <citation type="submission" date="2017-02" db="EMBL/GenBank/DDBJ databases">
        <title>Comparative genomics and description of representatives of a novel lineage of planctomycetes thriving in anoxic sediments.</title>
        <authorList>
            <person name="Spring S."/>
            <person name="Bunk B."/>
            <person name="Sproer C."/>
        </authorList>
    </citation>
    <scope>NUCLEOTIDE SEQUENCE [LARGE SCALE GENOMIC DNA]</scope>
    <source>
        <strain evidence="2">ST-NAGAB-D1</strain>
    </source>
</reference>
<dbReference type="RefSeq" id="WP_169853010.1">
    <property type="nucleotide sequence ID" value="NZ_CP019791.1"/>
</dbReference>
<dbReference type="KEGG" id="alus:STSP2_01098"/>
<protein>
    <submittedName>
        <fullName evidence="1">Uncharacterized protein</fullName>
    </submittedName>
</protein>
<evidence type="ECO:0000313" key="1">
    <source>
        <dbReference type="EMBL" id="AQT67946.1"/>
    </source>
</evidence>
<proteinExistence type="predicted"/>
<dbReference type="EMBL" id="CP019791">
    <property type="protein sequence ID" value="AQT67946.1"/>
    <property type="molecule type" value="Genomic_DNA"/>
</dbReference>
<name>A0A1U9NKA1_9BACT</name>
<evidence type="ECO:0000313" key="2">
    <source>
        <dbReference type="Proteomes" id="UP000189674"/>
    </source>
</evidence>
<sequence length="54" mass="5891">MIKVICDKCGQEITDATDVSTVVEDGQAKHYHKSGCFTDARATLTQTTDTTVQK</sequence>
<dbReference type="Proteomes" id="UP000189674">
    <property type="component" value="Chromosome"/>
</dbReference>
<accession>A0A1U9NKA1</accession>
<gene>
    <name evidence="1" type="ORF">STSP2_01098</name>
</gene>